<protein>
    <submittedName>
        <fullName evidence="1">Uncharacterized protein</fullName>
    </submittedName>
</protein>
<organism evidence="1 2">
    <name type="scientific">Yersinia intermedia</name>
    <dbReference type="NCBI Taxonomy" id="631"/>
    <lineage>
        <taxon>Bacteria</taxon>
        <taxon>Pseudomonadati</taxon>
        <taxon>Pseudomonadota</taxon>
        <taxon>Gammaproteobacteria</taxon>
        <taxon>Enterobacterales</taxon>
        <taxon>Yersiniaceae</taxon>
        <taxon>Yersinia</taxon>
    </lineage>
</organism>
<dbReference type="AlphaFoldDB" id="A0A0T9M9E9"/>
<sequence>MRPFCYVDYLASIGMLVWELFIAAQGAGI</sequence>
<accession>A0A0T9M9E9</accession>
<dbReference type="KEGG" id="yin:CH53_2623"/>
<dbReference type="EMBL" id="CPZJ01000008">
    <property type="protein sequence ID" value="CNF80894.1"/>
    <property type="molecule type" value="Genomic_DNA"/>
</dbReference>
<evidence type="ECO:0000313" key="2">
    <source>
        <dbReference type="Proteomes" id="UP000038750"/>
    </source>
</evidence>
<reference evidence="1 2" key="1">
    <citation type="submission" date="2015-03" db="EMBL/GenBank/DDBJ databases">
        <authorList>
            <person name="Murphy D."/>
        </authorList>
    </citation>
    <scope>NUCLEOTIDE SEQUENCE [LARGE SCALE GENOMIC DNA]</scope>
    <source>
        <strain evidence="1 2">BR165/97</strain>
    </source>
</reference>
<gene>
    <name evidence="1" type="ORF">ERS008530_02170</name>
</gene>
<dbReference type="Proteomes" id="UP000038750">
    <property type="component" value="Unassembled WGS sequence"/>
</dbReference>
<proteinExistence type="predicted"/>
<name>A0A0T9M9E9_YERIN</name>
<evidence type="ECO:0000313" key="1">
    <source>
        <dbReference type="EMBL" id="CNF80894.1"/>
    </source>
</evidence>